<evidence type="ECO:0000313" key="4">
    <source>
        <dbReference type="Proteomes" id="UP000295511"/>
    </source>
</evidence>
<gene>
    <name evidence="3" type="ORF">E1809_17005</name>
</gene>
<dbReference type="RefSeq" id="WP_133205436.1">
    <property type="nucleotide sequence ID" value="NZ_SMRU01000021.1"/>
</dbReference>
<dbReference type="EMBL" id="SMRU01000021">
    <property type="protein sequence ID" value="TDF92859.1"/>
    <property type="molecule type" value="Genomic_DNA"/>
</dbReference>
<sequence>MAKSDRNLGTAIVVLIAATALAACGAPAQSATGQTQQSSASATETGPPAATSQAPARSEEPPSVPPSAAAGGAQESSDNPSIPAASARQVCRSIPEGSIAAAIGLPVNYNPGLSGAVKGVYQSEDGVICTFTTPDLANEASVDIFSTPYPANTLKADRRNSIGDTLTGIGDEAMVAADGIYFRSGITWYHLTLDTAVGHTVGTTGKDVEFGTQGQYTAFAQSVIAAHPQD</sequence>
<feature type="compositionally biased region" description="Low complexity" evidence="1">
    <location>
        <begin position="26"/>
        <end position="46"/>
    </location>
</feature>
<feature type="chain" id="PRO_5038775124" description="Lipoprotein" evidence="2">
    <location>
        <begin position="23"/>
        <end position="230"/>
    </location>
</feature>
<evidence type="ECO:0000256" key="1">
    <source>
        <dbReference type="SAM" id="MobiDB-lite"/>
    </source>
</evidence>
<dbReference type="PROSITE" id="PS51257">
    <property type="entry name" value="PROKAR_LIPOPROTEIN"/>
    <property type="match status" value="1"/>
</dbReference>
<name>A0A4R5KC60_9MICC</name>
<organism evidence="3 4">
    <name type="scientific">Arthrobacter terricola</name>
    <dbReference type="NCBI Taxonomy" id="2547396"/>
    <lineage>
        <taxon>Bacteria</taxon>
        <taxon>Bacillati</taxon>
        <taxon>Actinomycetota</taxon>
        <taxon>Actinomycetes</taxon>
        <taxon>Micrococcales</taxon>
        <taxon>Micrococcaceae</taxon>
        <taxon>Arthrobacter</taxon>
    </lineage>
</organism>
<keyword evidence="4" id="KW-1185">Reference proteome</keyword>
<evidence type="ECO:0000313" key="3">
    <source>
        <dbReference type="EMBL" id="TDF92859.1"/>
    </source>
</evidence>
<comment type="caution">
    <text evidence="3">The sequence shown here is derived from an EMBL/GenBank/DDBJ whole genome shotgun (WGS) entry which is preliminary data.</text>
</comment>
<keyword evidence="2" id="KW-0732">Signal</keyword>
<protein>
    <recommendedName>
        <fullName evidence="5">Lipoprotein</fullName>
    </recommendedName>
</protein>
<dbReference type="AlphaFoldDB" id="A0A4R5KC60"/>
<evidence type="ECO:0008006" key="5">
    <source>
        <dbReference type="Google" id="ProtNLM"/>
    </source>
</evidence>
<dbReference type="Proteomes" id="UP000295511">
    <property type="component" value="Unassembled WGS sequence"/>
</dbReference>
<reference evidence="3 4" key="1">
    <citation type="submission" date="2019-03" db="EMBL/GenBank/DDBJ databases">
        <title>Whole genome sequence of Arthrobacter sp JH1-1.</title>
        <authorList>
            <person name="Trinh H.N."/>
        </authorList>
    </citation>
    <scope>NUCLEOTIDE SEQUENCE [LARGE SCALE GENOMIC DNA]</scope>
    <source>
        <strain evidence="3 4">JH1-1</strain>
    </source>
</reference>
<evidence type="ECO:0000256" key="2">
    <source>
        <dbReference type="SAM" id="SignalP"/>
    </source>
</evidence>
<accession>A0A4R5KC60</accession>
<feature type="region of interest" description="Disordered" evidence="1">
    <location>
        <begin position="26"/>
        <end position="88"/>
    </location>
</feature>
<proteinExistence type="predicted"/>
<feature type="signal peptide" evidence="2">
    <location>
        <begin position="1"/>
        <end position="22"/>
    </location>
</feature>